<feature type="transmembrane region" description="Helical" evidence="1">
    <location>
        <begin position="74"/>
        <end position="97"/>
    </location>
</feature>
<reference evidence="2" key="1">
    <citation type="journal article" date="2013" name="Genetics">
        <title>The draft genome and transcriptome of Panagrellus redivivus are shaped by the harsh demands of a free-living lifestyle.</title>
        <authorList>
            <person name="Srinivasan J."/>
            <person name="Dillman A.R."/>
            <person name="Macchietto M.G."/>
            <person name="Heikkinen L."/>
            <person name="Lakso M."/>
            <person name="Fracchia K.M."/>
            <person name="Antoshechkin I."/>
            <person name="Mortazavi A."/>
            <person name="Wong G."/>
            <person name="Sternberg P.W."/>
        </authorList>
    </citation>
    <scope>NUCLEOTIDE SEQUENCE [LARGE SCALE GENOMIC DNA]</scope>
    <source>
        <strain evidence="2">MT8872</strain>
    </source>
</reference>
<accession>A0A7E4ZRK0</accession>
<proteinExistence type="predicted"/>
<dbReference type="AlphaFoldDB" id="A0A7E4ZRK0"/>
<organism evidence="2 3">
    <name type="scientific">Panagrellus redivivus</name>
    <name type="common">Microworm</name>
    <dbReference type="NCBI Taxonomy" id="6233"/>
    <lineage>
        <taxon>Eukaryota</taxon>
        <taxon>Metazoa</taxon>
        <taxon>Ecdysozoa</taxon>
        <taxon>Nematoda</taxon>
        <taxon>Chromadorea</taxon>
        <taxon>Rhabditida</taxon>
        <taxon>Tylenchina</taxon>
        <taxon>Panagrolaimomorpha</taxon>
        <taxon>Panagrolaimoidea</taxon>
        <taxon>Panagrolaimidae</taxon>
        <taxon>Panagrellus</taxon>
    </lineage>
</organism>
<protein>
    <submittedName>
        <fullName evidence="3">Uncharacterized protein</fullName>
    </submittedName>
</protein>
<reference evidence="3" key="2">
    <citation type="submission" date="2020-10" db="UniProtKB">
        <authorList>
            <consortium name="WormBaseParasite"/>
        </authorList>
    </citation>
    <scope>IDENTIFICATION</scope>
</reference>
<evidence type="ECO:0000256" key="1">
    <source>
        <dbReference type="SAM" id="Phobius"/>
    </source>
</evidence>
<dbReference type="Proteomes" id="UP000492821">
    <property type="component" value="Unassembled WGS sequence"/>
</dbReference>
<keyword evidence="1" id="KW-1133">Transmembrane helix</keyword>
<sequence length="112" mass="12501">MKRASNTYGGSQGFGFRRCLRPRRTRMTPLLTSNISASSSGQSFSNSQTQRFFKNCQKSMKSRWITLNVLSMKAFLQSCLTFGLFRIALFPALALLLPGTSISSGHRSQSRP</sequence>
<keyword evidence="1" id="KW-0472">Membrane</keyword>
<evidence type="ECO:0000313" key="2">
    <source>
        <dbReference type="Proteomes" id="UP000492821"/>
    </source>
</evidence>
<keyword evidence="1" id="KW-0812">Transmembrane</keyword>
<name>A0A7E4ZRK0_PANRE</name>
<dbReference type="WBParaSite" id="Pan_g13278.t1">
    <property type="protein sequence ID" value="Pan_g13278.t1"/>
    <property type="gene ID" value="Pan_g13278"/>
</dbReference>
<evidence type="ECO:0000313" key="3">
    <source>
        <dbReference type="WBParaSite" id="Pan_g13278.t1"/>
    </source>
</evidence>
<keyword evidence="2" id="KW-1185">Reference proteome</keyword>